<name>A0ABT7SP50_9GAMM</name>
<accession>A0ABT7SP50</accession>
<dbReference type="SUPFAM" id="SSF118001">
    <property type="entry name" value="YehU-like"/>
    <property type="match status" value="1"/>
</dbReference>
<dbReference type="Gene3D" id="1.10.10.610">
    <property type="entry name" value="YehU-like"/>
    <property type="match status" value="1"/>
</dbReference>
<sequence length="86" mass="9647">MLIPYQQLSEAALQGLLEDFVSRDGTDNGDETPYQTKIQRARAALESKQAVIVFDTATQQCQLCLRHMVPQEWLAQLHRLDGASST</sequence>
<comment type="similarity">
    <text evidence="1">Belongs to the UPF0270 family.</text>
</comment>
<dbReference type="RefSeq" id="WP_289410611.1">
    <property type="nucleotide sequence ID" value="NZ_JAUCDY010000006.1"/>
</dbReference>
<dbReference type="Proteomes" id="UP001241056">
    <property type="component" value="Unassembled WGS sequence"/>
</dbReference>
<proteinExistence type="inferred from homology"/>
<organism evidence="2 3">
    <name type="scientific">Thiopseudomonas acetoxidans</name>
    <dbReference type="NCBI Taxonomy" id="3041622"/>
    <lineage>
        <taxon>Bacteria</taxon>
        <taxon>Pseudomonadati</taxon>
        <taxon>Pseudomonadota</taxon>
        <taxon>Gammaproteobacteria</taxon>
        <taxon>Pseudomonadales</taxon>
        <taxon>Pseudomonadaceae</taxon>
        <taxon>Thiopseudomonas</taxon>
    </lineage>
</organism>
<gene>
    <name evidence="2" type="ORF">QEZ41_06650</name>
</gene>
<dbReference type="InterPro" id="IPR036685">
    <property type="entry name" value="YehU-like_sf"/>
</dbReference>
<keyword evidence="3" id="KW-1185">Reference proteome</keyword>
<evidence type="ECO:0000313" key="3">
    <source>
        <dbReference type="Proteomes" id="UP001241056"/>
    </source>
</evidence>
<dbReference type="Pfam" id="PF06794">
    <property type="entry name" value="UPF0270"/>
    <property type="match status" value="1"/>
</dbReference>
<evidence type="ECO:0000313" key="2">
    <source>
        <dbReference type="EMBL" id="MDM7857956.1"/>
    </source>
</evidence>
<evidence type="ECO:0000256" key="1">
    <source>
        <dbReference type="ARBA" id="ARBA00006450"/>
    </source>
</evidence>
<dbReference type="InterPro" id="IPR010648">
    <property type="entry name" value="UPF0270"/>
</dbReference>
<protein>
    <submittedName>
        <fullName evidence="2">YheU family protein</fullName>
    </submittedName>
</protein>
<comment type="caution">
    <text evidence="2">The sequence shown here is derived from an EMBL/GenBank/DDBJ whole genome shotgun (WGS) entry which is preliminary data.</text>
</comment>
<dbReference type="EMBL" id="JAUCDY010000006">
    <property type="protein sequence ID" value="MDM7857956.1"/>
    <property type="molecule type" value="Genomic_DNA"/>
</dbReference>
<reference evidence="2 3" key="1">
    <citation type="submission" date="2023-06" db="EMBL/GenBank/DDBJ databases">
        <title>Thiopseudomonas sp. CY1220 draft genome sequence.</title>
        <authorList>
            <person name="Zhao G."/>
            <person name="An M."/>
        </authorList>
    </citation>
    <scope>NUCLEOTIDE SEQUENCE [LARGE SCALE GENOMIC DNA]</scope>
    <source>
        <strain evidence="2 3">CY1220</strain>
    </source>
</reference>